<evidence type="ECO:0000313" key="2">
    <source>
        <dbReference type="EMBL" id="KAJ8336816.1"/>
    </source>
</evidence>
<keyword evidence="1" id="KW-0812">Transmembrane</keyword>
<evidence type="ECO:0000313" key="3">
    <source>
        <dbReference type="Proteomes" id="UP001152622"/>
    </source>
</evidence>
<dbReference type="Proteomes" id="UP001152622">
    <property type="component" value="Chromosome 19"/>
</dbReference>
<dbReference type="AlphaFoldDB" id="A0A9Q1EDI5"/>
<organism evidence="2 3">
    <name type="scientific">Synaphobranchus kaupii</name>
    <name type="common">Kaup's arrowtooth eel</name>
    <dbReference type="NCBI Taxonomy" id="118154"/>
    <lineage>
        <taxon>Eukaryota</taxon>
        <taxon>Metazoa</taxon>
        <taxon>Chordata</taxon>
        <taxon>Craniata</taxon>
        <taxon>Vertebrata</taxon>
        <taxon>Euteleostomi</taxon>
        <taxon>Actinopterygii</taxon>
        <taxon>Neopterygii</taxon>
        <taxon>Teleostei</taxon>
        <taxon>Anguilliformes</taxon>
        <taxon>Synaphobranchidae</taxon>
        <taxon>Synaphobranchus</taxon>
    </lineage>
</organism>
<gene>
    <name evidence="2" type="ORF">SKAU_G00380360</name>
</gene>
<proteinExistence type="predicted"/>
<keyword evidence="3" id="KW-1185">Reference proteome</keyword>
<name>A0A9Q1EDI5_SYNKA</name>
<accession>A0A9Q1EDI5</accession>
<comment type="caution">
    <text evidence="2">The sequence shown here is derived from an EMBL/GenBank/DDBJ whole genome shotgun (WGS) entry which is preliminary data.</text>
</comment>
<keyword evidence="1" id="KW-0472">Membrane</keyword>
<feature type="transmembrane region" description="Helical" evidence="1">
    <location>
        <begin position="15"/>
        <end position="33"/>
    </location>
</feature>
<sequence length="63" mass="7494">MLNWRRLLRVSNRSFLAFIFFLFSVYVLSLLHLRISWNSKHLLLHGPGPRHYAERQRGGRSAT</sequence>
<keyword evidence="1" id="KW-1133">Transmembrane helix</keyword>
<dbReference type="EMBL" id="JAINUF010000019">
    <property type="protein sequence ID" value="KAJ8336816.1"/>
    <property type="molecule type" value="Genomic_DNA"/>
</dbReference>
<evidence type="ECO:0000256" key="1">
    <source>
        <dbReference type="SAM" id="Phobius"/>
    </source>
</evidence>
<reference evidence="2" key="1">
    <citation type="journal article" date="2023" name="Science">
        <title>Genome structures resolve the early diversification of teleost fishes.</title>
        <authorList>
            <person name="Parey E."/>
            <person name="Louis A."/>
            <person name="Montfort J."/>
            <person name="Bouchez O."/>
            <person name="Roques C."/>
            <person name="Iampietro C."/>
            <person name="Lluch J."/>
            <person name="Castinel A."/>
            <person name="Donnadieu C."/>
            <person name="Desvignes T."/>
            <person name="Floi Bucao C."/>
            <person name="Jouanno E."/>
            <person name="Wen M."/>
            <person name="Mejri S."/>
            <person name="Dirks R."/>
            <person name="Jansen H."/>
            <person name="Henkel C."/>
            <person name="Chen W.J."/>
            <person name="Zahm M."/>
            <person name="Cabau C."/>
            <person name="Klopp C."/>
            <person name="Thompson A.W."/>
            <person name="Robinson-Rechavi M."/>
            <person name="Braasch I."/>
            <person name="Lecointre G."/>
            <person name="Bobe J."/>
            <person name="Postlethwait J.H."/>
            <person name="Berthelot C."/>
            <person name="Roest Crollius H."/>
            <person name="Guiguen Y."/>
        </authorList>
    </citation>
    <scope>NUCLEOTIDE SEQUENCE</scope>
    <source>
        <strain evidence="2">WJC10195</strain>
    </source>
</reference>
<protein>
    <submittedName>
        <fullName evidence="2">Uncharacterized protein</fullName>
    </submittedName>
</protein>